<accession>A0ACA9NS44</accession>
<keyword evidence="2" id="KW-1185">Reference proteome</keyword>
<dbReference type="EMBL" id="CAJVPT010024852">
    <property type="protein sequence ID" value="CAG8672402.1"/>
    <property type="molecule type" value="Genomic_DNA"/>
</dbReference>
<proteinExistence type="predicted"/>
<protein>
    <submittedName>
        <fullName evidence="1">6369_t:CDS:1</fullName>
    </submittedName>
</protein>
<feature type="non-terminal residue" evidence="1">
    <location>
        <position position="255"/>
    </location>
</feature>
<name>A0ACA9NS44_9GLOM</name>
<evidence type="ECO:0000313" key="2">
    <source>
        <dbReference type="Proteomes" id="UP000789525"/>
    </source>
</evidence>
<dbReference type="Proteomes" id="UP000789525">
    <property type="component" value="Unassembled WGS sequence"/>
</dbReference>
<organism evidence="1 2">
    <name type="scientific">Acaulospora colombiana</name>
    <dbReference type="NCBI Taxonomy" id="27376"/>
    <lineage>
        <taxon>Eukaryota</taxon>
        <taxon>Fungi</taxon>
        <taxon>Fungi incertae sedis</taxon>
        <taxon>Mucoromycota</taxon>
        <taxon>Glomeromycotina</taxon>
        <taxon>Glomeromycetes</taxon>
        <taxon>Diversisporales</taxon>
        <taxon>Acaulosporaceae</taxon>
        <taxon>Acaulospora</taxon>
    </lineage>
</organism>
<evidence type="ECO:0000313" key="1">
    <source>
        <dbReference type="EMBL" id="CAG8672402.1"/>
    </source>
</evidence>
<reference evidence="1" key="1">
    <citation type="submission" date="2021-06" db="EMBL/GenBank/DDBJ databases">
        <authorList>
            <person name="Kallberg Y."/>
            <person name="Tangrot J."/>
            <person name="Rosling A."/>
        </authorList>
    </citation>
    <scope>NUCLEOTIDE SEQUENCE</scope>
    <source>
        <strain evidence="1">CL356</strain>
    </source>
</reference>
<comment type="caution">
    <text evidence="1">The sequence shown here is derived from an EMBL/GenBank/DDBJ whole genome shotgun (WGS) entry which is preliminary data.</text>
</comment>
<sequence length="255" mass="28246">MKNKLSSSENVPSKALKGKGKPSSPEYIDISSDESDDPGDEACYYSNWQHSIELERRRFDGVAAIPDDAAVWKDIKNSAIALVEFSSRPGSFQVQYWVDKGVLRKVVPGLALEDAGYKKSSATTLLLDGHAFNSGKAEENRRDRAAPFGGNQQRGEQRLRLGTTLPACLRNQAAISCDDCPRQGRCKGCKVFVTGQDRNAEHRCPINNKDIMLSKTTCDSYDWILHPHDPLHNPALPKQVRGLALEDAGYVTRTR</sequence>
<gene>
    <name evidence="1" type="ORF">ACOLOM_LOCUS9006</name>
</gene>